<dbReference type="PRINTS" id="PR00036">
    <property type="entry name" value="HTHLACI"/>
</dbReference>
<sequence length="378" mass="40452">MFAAGRANSPPSSARLPAPRTRIGTQVNEPAKNRVSRSRQFTHQRVTIHDVAREAGVSTATVSRVIRETGYPVSATARQRVVDAVRKLGYYPNDLARSLLSERTNNIGVIVPDLSNPHYPAVMIGLEEIASRHSYSVILHTTDEQPEKLATYLKSLASKRVDGVVLAAGGTDPDEESLRAIADMRMPAVVVGRYTDTRFPTVESNNHLAGKLAAEHLRQLGHRRIGILTGPPESSSSADRTEGAIAFLTSNGAPVDESLVVGGDYLAESGYLAARQLLGLAGPPTALIAATDRMAAGAMAAAHDLGLSLPDQLSIVGYDNIDIAQYLRPALTTISLPDKLMGRMAMTKLHELINGRAVEHHSVLDVQLIVRASTSPAS</sequence>
<name>A0A5N0V859_9PSEU</name>
<dbReference type="GO" id="GO:0000976">
    <property type="term" value="F:transcription cis-regulatory region binding"/>
    <property type="evidence" value="ECO:0007669"/>
    <property type="project" value="TreeGrafter"/>
</dbReference>
<keyword evidence="8" id="KW-1185">Reference proteome</keyword>
<dbReference type="OrthoDB" id="37081at2"/>
<gene>
    <name evidence="7" type="ORF">FPZ12_016265</name>
</gene>
<evidence type="ECO:0000313" key="8">
    <source>
        <dbReference type="Proteomes" id="UP000319769"/>
    </source>
</evidence>
<reference evidence="7" key="1">
    <citation type="submission" date="2019-09" db="EMBL/GenBank/DDBJ databases">
        <authorList>
            <person name="Teo W.F.A."/>
            <person name="Duangmal K."/>
        </authorList>
    </citation>
    <scope>NUCLEOTIDE SEQUENCE [LARGE SCALE GENOMIC DNA]</scope>
    <source>
        <strain evidence="7">K81G1</strain>
    </source>
</reference>
<dbReference type="AlphaFoldDB" id="A0A5N0V859"/>
<feature type="domain" description="HTH lacI-type" evidence="6">
    <location>
        <begin position="46"/>
        <end position="101"/>
    </location>
</feature>
<dbReference type="InterPro" id="IPR000843">
    <property type="entry name" value="HTH_LacI"/>
</dbReference>
<evidence type="ECO:0000313" key="7">
    <source>
        <dbReference type="EMBL" id="KAA9160702.1"/>
    </source>
</evidence>
<dbReference type="PROSITE" id="PS00356">
    <property type="entry name" value="HTH_LACI_1"/>
    <property type="match status" value="1"/>
</dbReference>
<feature type="region of interest" description="Disordered" evidence="5">
    <location>
        <begin position="1"/>
        <end position="40"/>
    </location>
</feature>
<dbReference type="GO" id="GO:0003700">
    <property type="term" value="F:DNA-binding transcription factor activity"/>
    <property type="evidence" value="ECO:0007669"/>
    <property type="project" value="TreeGrafter"/>
</dbReference>
<keyword evidence="1" id="KW-0678">Repressor</keyword>
<keyword evidence="2" id="KW-0805">Transcription regulation</keyword>
<evidence type="ECO:0000256" key="1">
    <source>
        <dbReference type="ARBA" id="ARBA00022491"/>
    </source>
</evidence>
<dbReference type="Gene3D" id="3.40.50.2300">
    <property type="match status" value="2"/>
</dbReference>
<keyword evidence="3" id="KW-0238">DNA-binding</keyword>
<dbReference type="PANTHER" id="PTHR30146:SF148">
    <property type="entry name" value="HTH-TYPE TRANSCRIPTIONAL REPRESSOR PURR-RELATED"/>
    <property type="match status" value="1"/>
</dbReference>
<dbReference type="Gene3D" id="1.10.260.40">
    <property type="entry name" value="lambda repressor-like DNA-binding domains"/>
    <property type="match status" value="1"/>
</dbReference>
<dbReference type="EMBL" id="VMNW02000020">
    <property type="protein sequence ID" value="KAA9160702.1"/>
    <property type="molecule type" value="Genomic_DNA"/>
</dbReference>
<dbReference type="Proteomes" id="UP000319769">
    <property type="component" value="Unassembled WGS sequence"/>
</dbReference>
<accession>A0A5N0V859</accession>
<dbReference type="InterPro" id="IPR010982">
    <property type="entry name" value="Lambda_DNA-bd_dom_sf"/>
</dbReference>
<dbReference type="Pfam" id="PF13377">
    <property type="entry name" value="Peripla_BP_3"/>
    <property type="match status" value="1"/>
</dbReference>
<feature type="compositionally biased region" description="Low complexity" evidence="5">
    <location>
        <begin position="1"/>
        <end position="20"/>
    </location>
</feature>
<dbReference type="PANTHER" id="PTHR30146">
    <property type="entry name" value="LACI-RELATED TRANSCRIPTIONAL REPRESSOR"/>
    <property type="match status" value="1"/>
</dbReference>
<organism evidence="7 8">
    <name type="scientific">Amycolatopsis acidicola</name>
    <dbReference type="NCBI Taxonomy" id="2596893"/>
    <lineage>
        <taxon>Bacteria</taxon>
        <taxon>Bacillati</taxon>
        <taxon>Actinomycetota</taxon>
        <taxon>Actinomycetes</taxon>
        <taxon>Pseudonocardiales</taxon>
        <taxon>Pseudonocardiaceae</taxon>
        <taxon>Amycolatopsis</taxon>
    </lineage>
</organism>
<dbReference type="InterPro" id="IPR046335">
    <property type="entry name" value="LacI/GalR-like_sensor"/>
</dbReference>
<comment type="caution">
    <text evidence="7">The sequence shown here is derived from an EMBL/GenBank/DDBJ whole genome shotgun (WGS) entry which is preliminary data.</text>
</comment>
<dbReference type="SUPFAM" id="SSF47413">
    <property type="entry name" value="lambda repressor-like DNA-binding domains"/>
    <property type="match status" value="1"/>
</dbReference>
<evidence type="ECO:0000256" key="2">
    <source>
        <dbReference type="ARBA" id="ARBA00023015"/>
    </source>
</evidence>
<dbReference type="InterPro" id="IPR028082">
    <property type="entry name" value="Peripla_BP_I"/>
</dbReference>
<dbReference type="CDD" id="cd01392">
    <property type="entry name" value="HTH_LacI"/>
    <property type="match status" value="1"/>
</dbReference>
<dbReference type="SUPFAM" id="SSF53822">
    <property type="entry name" value="Periplasmic binding protein-like I"/>
    <property type="match status" value="1"/>
</dbReference>
<keyword evidence="4" id="KW-0804">Transcription</keyword>
<evidence type="ECO:0000256" key="5">
    <source>
        <dbReference type="SAM" id="MobiDB-lite"/>
    </source>
</evidence>
<dbReference type="PROSITE" id="PS50932">
    <property type="entry name" value="HTH_LACI_2"/>
    <property type="match status" value="1"/>
</dbReference>
<evidence type="ECO:0000259" key="6">
    <source>
        <dbReference type="PROSITE" id="PS50932"/>
    </source>
</evidence>
<dbReference type="SMART" id="SM00354">
    <property type="entry name" value="HTH_LACI"/>
    <property type="match status" value="1"/>
</dbReference>
<proteinExistence type="predicted"/>
<dbReference type="Pfam" id="PF00356">
    <property type="entry name" value="LacI"/>
    <property type="match status" value="1"/>
</dbReference>
<evidence type="ECO:0000256" key="3">
    <source>
        <dbReference type="ARBA" id="ARBA00023125"/>
    </source>
</evidence>
<evidence type="ECO:0000256" key="4">
    <source>
        <dbReference type="ARBA" id="ARBA00023163"/>
    </source>
</evidence>
<protein>
    <submittedName>
        <fullName evidence="7">LacI family transcriptional regulator</fullName>
    </submittedName>
</protein>
<dbReference type="CDD" id="cd06267">
    <property type="entry name" value="PBP1_LacI_sugar_binding-like"/>
    <property type="match status" value="1"/>
</dbReference>